<evidence type="ECO:0000313" key="1">
    <source>
        <dbReference type="EMBL" id="KAH0213541.1"/>
    </source>
</evidence>
<dbReference type="PANTHER" id="PTHR36847">
    <property type="entry name" value="AMIDOLIGASE ENZYME"/>
    <property type="match status" value="1"/>
</dbReference>
<proteinExistence type="predicted"/>
<name>A0A9P8G7W9_AURME</name>
<evidence type="ECO:0000313" key="2">
    <source>
        <dbReference type="Proteomes" id="UP000767238"/>
    </source>
</evidence>
<comment type="caution">
    <text evidence="1">The sequence shown here is derived from an EMBL/GenBank/DDBJ whole genome shotgun (WGS) entry which is preliminary data.</text>
</comment>
<dbReference type="Proteomes" id="UP000767238">
    <property type="component" value="Unassembled WGS sequence"/>
</dbReference>
<dbReference type="OrthoDB" id="412402at2759"/>
<protein>
    <submittedName>
        <fullName evidence="1">Uncharacterized protein</fullName>
    </submittedName>
</protein>
<gene>
    <name evidence="1" type="ORF">KCV03_g8850</name>
</gene>
<dbReference type="EMBL" id="JAHFYH010000095">
    <property type="protein sequence ID" value="KAH0213541.1"/>
    <property type="molecule type" value="Genomic_DNA"/>
</dbReference>
<feature type="non-terminal residue" evidence="1">
    <location>
        <position position="1"/>
    </location>
</feature>
<reference evidence="1" key="2">
    <citation type="submission" date="2021-08" db="EMBL/GenBank/DDBJ databases">
        <authorList>
            <person name="Gostincar C."/>
            <person name="Sun X."/>
            <person name="Song Z."/>
            <person name="Gunde-Cimerman N."/>
        </authorList>
    </citation>
    <scope>NUCLEOTIDE SEQUENCE</scope>
    <source>
        <strain evidence="1">EXF-8016</strain>
    </source>
</reference>
<reference evidence="1" key="1">
    <citation type="journal article" date="2021" name="J Fungi (Basel)">
        <title>Virulence traits and population genomics of the black yeast Aureobasidium melanogenum.</title>
        <authorList>
            <person name="Cernosa A."/>
            <person name="Sun X."/>
            <person name="Gostincar C."/>
            <person name="Fang C."/>
            <person name="Gunde-Cimerman N."/>
            <person name="Song Z."/>
        </authorList>
    </citation>
    <scope>NUCLEOTIDE SEQUENCE</scope>
    <source>
        <strain evidence="1">EXF-8016</strain>
    </source>
</reference>
<dbReference type="PANTHER" id="PTHR36847:SF1">
    <property type="entry name" value="AMIDOLIGASE ENZYME"/>
    <property type="match status" value="1"/>
</dbReference>
<organism evidence="1 2">
    <name type="scientific">Aureobasidium melanogenum</name>
    <name type="common">Aureobasidium pullulans var. melanogenum</name>
    <dbReference type="NCBI Taxonomy" id="46634"/>
    <lineage>
        <taxon>Eukaryota</taxon>
        <taxon>Fungi</taxon>
        <taxon>Dikarya</taxon>
        <taxon>Ascomycota</taxon>
        <taxon>Pezizomycotina</taxon>
        <taxon>Dothideomycetes</taxon>
        <taxon>Dothideomycetidae</taxon>
        <taxon>Dothideales</taxon>
        <taxon>Saccotheciaceae</taxon>
        <taxon>Aureobasidium</taxon>
    </lineage>
</organism>
<sequence length="651" mass="74027">MKKPTVVFRSHAGTLDLNEQVAWMDLCCILTELCYEKDLRHINNWTRKRWDEPHNQYTILSILHHAGGYNKDTFAHYKNVSVPIKDPKSTIEQPHISSLAGELTAECAHTDPLKETKVPAILLINNAEYKKAVNVRDKVRHKFDLGLYESELDRMCSFIDTNYAAGQPSIMENMTFGIEFEFLCFTPRDVSPKIHLSKVLREPVVLPCTRCTQSHTWTLPVKSTLDGFVPAFSTWTMHRDNTVKVSDDEEVHVPEGSNFYSMELVSRVMNFSKPTPDPIGQRYPCTGELLEWDSETEINTFIQKVHEAFSGTGYCASTNKSTGLHIHFGNGKYQPSVKTSIGMFGVFAALERQFDQISPFSRISSMAFEGPTPGIRGSVPEYKYGQVSEWVGAGSRAFLEMMRWNVKRVMKGDPEINRFTITEELQTCSPPFWLDTILEFDEEVEDFLNTWPRHDSTGELLSRRSMAVNLQNLTSNLGKSTVEVRAAPGSLDFSEIWAWSQFMGKVMFWLSTPDTDHNAIITKIWADPASTIVDLLKEIGASQTTINYYTDRLSIDWAVRRHTHLTSTIKTDDPFKSFLLTVEDNRLADSRREAVDSKILQKLQGGYYGQIPDAVFKTLPAGIQNCTDVFLNMDTCDYEKWTGKVISDMQN</sequence>
<dbReference type="AlphaFoldDB" id="A0A9P8G7W9"/>
<accession>A0A9P8G7W9</accession>